<evidence type="ECO:0000256" key="3">
    <source>
        <dbReference type="ARBA" id="ARBA00022801"/>
    </source>
</evidence>
<sequence>MATSPIPQPTAFVGLSLLDGGSFIADTDKLHAHVSNAKFRMYDWAFCISHGDKRIVWDLGLDEDRSLYTPWVNRFILDFVDPAGPRKSIVKQLSERGVSSAQIKTIIFRFETSNPKLDHIAKSSSHAHWDHCRPIRDAFPNATAYFGPGTKVGCAPGHLADPMAQWDGRFFDPERATERAEELDGPWVSFGPFPKAMDYFGDASFWVIQAPGHMPGNLCAAARLESGDWVLLGSDCCHSRGILDGTHEVAQFCVPHRQGTMSLHADIEAAKDTISKIRVLEKEHGFHVALAHDAEWLKKGSDMVLMGLLDAQMQIAAKERIPKEEVA</sequence>
<comment type="similarity">
    <text evidence="1">Belongs to the metallo-beta-lactamase superfamily.</text>
</comment>
<protein>
    <recommendedName>
        <fullName evidence="7">Metallo-hydrolase/oxidoreductase</fullName>
    </recommendedName>
</protein>
<keyword evidence="6" id="KW-1185">Reference proteome</keyword>
<keyword evidence="2" id="KW-0479">Metal-binding</keyword>
<keyword evidence="3" id="KW-0378">Hydrolase</keyword>
<evidence type="ECO:0000256" key="2">
    <source>
        <dbReference type="ARBA" id="ARBA00022723"/>
    </source>
</evidence>
<organism evidence="5 6">
    <name type="scientific">Paraphaeosphaeria minitans</name>
    <dbReference type="NCBI Taxonomy" id="565426"/>
    <lineage>
        <taxon>Eukaryota</taxon>
        <taxon>Fungi</taxon>
        <taxon>Dikarya</taxon>
        <taxon>Ascomycota</taxon>
        <taxon>Pezizomycotina</taxon>
        <taxon>Dothideomycetes</taxon>
        <taxon>Pleosporomycetidae</taxon>
        <taxon>Pleosporales</taxon>
        <taxon>Massarineae</taxon>
        <taxon>Didymosphaeriaceae</taxon>
        <taxon>Paraphaeosphaeria</taxon>
    </lineage>
</organism>
<dbReference type="GO" id="GO:0016787">
    <property type="term" value="F:hydrolase activity"/>
    <property type="evidence" value="ECO:0007669"/>
    <property type="project" value="UniProtKB-KW"/>
</dbReference>
<dbReference type="Gene3D" id="3.60.15.10">
    <property type="entry name" value="Ribonuclease Z/Hydroxyacylglutathione hydrolase-like"/>
    <property type="match status" value="2"/>
</dbReference>
<dbReference type="OrthoDB" id="10250730at2759"/>
<dbReference type="CDD" id="cd07730">
    <property type="entry name" value="metallo-hydrolase-like_MBL-fold"/>
    <property type="match status" value="1"/>
</dbReference>
<evidence type="ECO:0000313" key="5">
    <source>
        <dbReference type="EMBL" id="KAF9733752.1"/>
    </source>
</evidence>
<proteinExistence type="inferred from homology"/>
<name>A0A9P6GDT7_9PLEO</name>
<dbReference type="Proteomes" id="UP000756921">
    <property type="component" value="Unassembled WGS sequence"/>
</dbReference>
<comment type="caution">
    <text evidence="5">The sequence shown here is derived from an EMBL/GenBank/DDBJ whole genome shotgun (WGS) entry which is preliminary data.</text>
</comment>
<evidence type="ECO:0000256" key="4">
    <source>
        <dbReference type="ARBA" id="ARBA00022833"/>
    </source>
</evidence>
<dbReference type="AlphaFoldDB" id="A0A9P6GDT7"/>
<dbReference type="InterPro" id="IPR036866">
    <property type="entry name" value="RibonucZ/Hydroxyglut_hydro"/>
</dbReference>
<keyword evidence="4" id="KW-0862">Zinc</keyword>
<dbReference type="PANTHER" id="PTHR42978">
    <property type="entry name" value="QUORUM-QUENCHING LACTONASE YTNP-RELATED-RELATED"/>
    <property type="match status" value="1"/>
</dbReference>
<evidence type="ECO:0008006" key="7">
    <source>
        <dbReference type="Google" id="ProtNLM"/>
    </source>
</evidence>
<dbReference type="InterPro" id="IPR051013">
    <property type="entry name" value="MBL_superfamily_lactonases"/>
</dbReference>
<gene>
    <name evidence="5" type="ORF">PMIN01_08095</name>
</gene>
<evidence type="ECO:0000313" key="6">
    <source>
        <dbReference type="Proteomes" id="UP000756921"/>
    </source>
</evidence>
<dbReference type="GO" id="GO:0046872">
    <property type="term" value="F:metal ion binding"/>
    <property type="evidence" value="ECO:0007669"/>
    <property type="project" value="UniProtKB-KW"/>
</dbReference>
<dbReference type="SUPFAM" id="SSF56281">
    <property type="entry name" value="Metallo-hydrolase/oxidoreductase"/>
    <property type="match status" value="1"/>
</dbReference>
<accession>A0A9P6GDT7</accession>
<dbReference type="EMBL" id="WJXW01000008">
    <property type="protein sequence ID" value="KAF9733752.1"/>
    <property type="molecule type" value="Genomic_DNA"/>
</dbReference>
<dbReference type="PANTHER" id="PTHR42978:SF4">
    <property type="entry name" value="METALLO-BETA-LACTAMASE DOMAIN-CONTAINING PROTEIN"/>
    <property type="match status" value="1"/>
</dbReference>
<evidence type="ECO:0000256" key="1">
    <source>
        <dbReference type="ARBA" id="ARBA00007749"/>
    </source>
</evidence>
<reference evidence="5" key="1">
    <citation type="journal article" date="2020" name="Mol. Plant Microbe Interact.">
        <title>Genome Sequence of the Biocontrol Agent Coniothyrium minitans strain Conio (IMI 134523).</title>
        <authorList>
            <person name="Patel D."/>
            <person name="Shittu T.A."/>
            <person name="Baroncelli R."/>
            <person name="Muthumeenakshi S."/>
            <person name="Osborne T.H."/>
            <person name="Janganan T.K."/>
            <person name="Sreenivasaprasad S."/>
        </authorList>
    </citation>
    <scope>NUCLEOTIDE SEQUENCE</scope>
    <source>
        <strain evidence="5">Conio</strain>
    </source>
</reference>